<comment type="caution">
    <text evidence="1">The sequence shown here is derived from an EMBL/GenBank/DDBJ whole genome shotgun (WGS) entry which is preliminary data.</text>
</comment>
<protein>
    <submittedName>
        <fullName evidence="1">Uncharacterized protein</fullName>
    </submittedName>
</protein>
<proteinExistence type="predicted"/>
<accession>A0ABW1EY29</accession>
<evidence type="ECO:0000313" key="2">
    <source>
        <dbReference type="Proteomes" id="UP001596067"/>
    </source>
</evidence>
<dbReference type="EMBL" id="JBHSOD010000020">
    <property type="protein sequence ID" value="MFC5886740.1"/>
    <property type="molecule type" value="Genomic_DNA"/>
</dbReference>
<name>A0ABW1EY29_9ACTN</name>
<sequence>MPPKLAALARKAQQLADALTALEAQEEAASSFTPHPDTDALLNRRGVTREQLNYAVPESLDLKNRLNAYNLDNGSPGQGNIVAAVLDTFLRAEGYPPDLGTAKTS</sequence>
<evidence type="ECO:0000313" key="1">
    <source>
        <dbReference type="EMBL" id="MFC5886740.1"/>
    </source>
</evidence>
<dbReference type="RefSeq" id="WP_380235127.1">
    <property type="nucleotide sequence ID" value="NZ_JBHSOD010000020.1"/>
</dbReference>
<organism evidence="1 2">
    <name type="scientific">Kitasatospora aburaviensis</name>
    <dbReference type="NCBI Taxonomy" id="67265"/>
    <lineage>
        <taxon>Bacteria</taxon>
        <taxon>Bacillati</taxon>
        <taxon>Actinomycetota</taxon>
        <taxon>Actinomycetes</taxon>
        <taxon>Kitasatosporales</taxon>
        <taxon>Streptomycetaceae</taxon>
        <taxon>Kitasatospora</taxon>
    </lineage>
</organism>
<dbReference type="Proteomes" id="UP001596067">
    <property type="component" value="Unassembled WGS sequence"/>
</dbReference>
<reference evidence="2" key="1">
    <citation type="journal article" date="2019" name="Int. J. Syst. Evol. Microbiol.">
        <title>The Global Catalogue of Microorganisms (GCM) 10K type strain sequencing project: providing services to taxonomists for standard genome sequencing and annotation.</title>
        <authorList>
            <consortium name="The Broad Institute Genomics Platform"/>
            <consortium name="The Broad Institute Genome Sequencing Center for Infectious Disease"/>
            <person name="Wu L."/>
            <person name="Ma J."/>
        </authorList>
    </citation>
    <scope>NUCLEOTIDE SEQUENCE [LARGE SCALE GENOMIC DNA]</scope>
    <source>
        <strain evidence="2">CGMCC 4.1469</strain>
    </source>
</reference>
<keyword evidence="2" id="KW-1185">Reference proteome</keyword>
<gene>
    <name evidence="1" type="ORF">ACFP0N_17380</name>
</gene>